<evidence type="ECO:0000313" key="1">
    <source>
        <dbReference type="EMBL" id="MBS9479145.1"/>
    </source>
</evidence>
<sequence length="249" mass="28580">MRGEPPITPSVSRPIHVVYGFFLHPGSNWRAIMAGQIGSLRRYGLLAEADLSIVITDPHATPGLADFVAGLCGPRATILIHLENRYEYWALHRLWQIACACPEARVAYFHSKSVSRNIPARCCTEKALTRGTFEEWRQFLALLDDERIDMLGLFPAADGWVWYNFWWAKASYVAGLPEPVTSEDRHSHEGWLGGCRAAPRSANAFSIYAWEIRSYGQREADRRMRWLARWTLLQRRSLRTLLRRLGIRL</sequence>
<accession>A0ABS5RBW2</accession>
<reference evidence="1" key="1">
    <citation type="submission" date="2021-05" db="EMBL/GenBank/DDBJ databases">
        <authorList>
            <person name="Sun Q."/>
            <person name="Inoue M."/>
        </authorList>
    </citation>
    <scope>NUCLEOTIDE SEQUENCE</scope>
    <source>
        <strain evidence="1">VKM B-3255</strain>
    </source>
</reference>
<protein>
    <submittedName>
        <fullName evidence="1">Uncharacterized protein</fullName>
    </submittedName>
</protein>
<organism evidence="1 2">
    <name type="scientific">Ancylobacter radicis</name>
    <dbReference type="NCBI Taxonomy" id="2836179"/>
    <lineage>
        <taxon>Bacteria</taxon>
        <taxon>Pseudomonadati</taxon>
        <taxon>Pseudomonadota</taxon>
        <taxon>Alphaproteobacteria</taxon>
        <taxon>Hyphomicrobiales</taxon>
        <taxon>Xanthobacteraceae</taxon>
        <taxon>Ancylobacter</taxon>
    </lineage>
</organism>
<name>A0ABS5RBW2_9HYPH</name>
<keyword evidence="2" id="KW-1185">Reference proteome</keyword>
<dbReference type="EMBL" id="JAHCQH010000023">
    <property type="protein sequence ID" value="MBS9479145.1"/>
    <property type="molecule type" value="Genomic_DNA"/>
</dbReference>
<comment type="caution">
    <text evidence="1">The sequence shown here is derived from an EMBL/GenBank/DDBJ whole genome shotgun (WGS) entry which is preliminary data.</text>
</comment>
<evidence type="ECO:0000313" key="2">
    <source>
        <dbReference type="Proteomes" id="UP001166585"/>
    </source>
</evidence>
<gene>
    <name evidence="1" type="ORF">KIP89_18715</name>
</gene>
<dbReference type="RefSeq" id="WP_213757118.1">
    <property type="nucleotide sequence ID" value="NZ_JAHCQH010000023.1"/>
</dbReference>
<dbReference type="Proteomes" id="UP001166585">
    <property type="component" value="Unassembled WGS sequence"/>
</dbReference>
<proteinExistence type="predicted"/>